<evidence type="ECO:0000313" key="8">
    <source>
        <dbReference type="EMBL" id="OMO76560.1"/>
    </source>
</evidence>
<dbReference type="InterPro" id="IPR044520">
    <property type="entry name" value="ARF_GAP_AGD5/15"/>
</dbReference>
<feature type="domain" description="Arf-GAP" evidence="7">
    <location>
        <begin position="16"/>
        <end position="130"/>
    </location>
</feature>
<evidence type="ECO:0000256" key="1">
    <source>
        <dbReference type="ARBA" id="ARBA00022468"/>
    </source>
</evidence>
<dbReference type="Proteomes" id="UP000188268">
    <property type="component" value="Unassembled WGS sequence"/>
</dbReference>
<keyword evidence="4" id="KW-0862">Zinc</keyword>
<dbReference type="SUPFAM" id="SSF57863">
    <property type="entry name" value="ArfGap/RecO-like zinc finger"/>
    <property type="match status" value="1"/>
</dbReference>
<keyword evidence="3 5" id="KW-0863">Zinc-finger</keyword>
<evidence type="ECO:0000256" key="4">
    <source>
        <dbReference type="ARBA" id="ARBA00022833"/>
    </source>
</evidence>
<dbReference type="STRING" id="210143.A0A1R3I1W0"/>
<keyword evidence="1" id="KW-0343">GTPase activation</keyword>
<dbReference type="CDD" id="cd08204">
    <property type="entry name" value="ArfGap"/>
    <property type="match status" value="1"/>
</dbReference>
<evidence type="ECO:0000313" key="9">
    <source>
        <dbReference type="Proteomes" id="UP000188268"/>
    </source>
</evidence>
<dbReference type="Pfam" id="PF01412">
    <property type="entry name" value="ArfGap"/>
    <property type="match status" value="1"/>
</dbReference>
<dbReference type="InterPro" id="IPR001164">
    <property type="entry name" value="ArfGAP_dom"/>
</dbReference>
<proteinExistence type="predicted"/>
<accession>A0A1R3I1W0</accession>
<dbReference type="PRINTS" id="PR00405">
    <property type="entry name" value="REVINTRACTNG"/>
</dbReference>
<dbReference type="InterPro" id="IPR037278">
    <property type="entry name" value="ARFGAP/RecO"/>
</dbReference>
<evidence type="ECO:0000256" key="5">
    <source>
        <dbReference type="PROSITE-ProRule" id="PRU00288"/>
    </source>
</evidence>
<keyword evidence="2" id="KW-0479">Metal-binding</keyword>
<evidence type="ECO:0000259" key="7">
    <source>
        <dbReference type="PROSITE" id="PS50115"/>
    </source>
</evidence>
<dbReference type="PANTHER" id="PTHR46419">
    <property type="entry name" value="ADP-RIBOSYLATION FACTOR GTPASE-ACTIVATING PROTEIN AGD5"/>
    <property type="match status" value="1"/>
</dbReference>
<dbReference type="SMART" id="SM00105">
    <property type="entry name" value="ArfGap"/>
    <property type="match status" value="1"/>
</dbReference>
<reference evidence="8 9" key="1">
    <citation type="submission" date="2013-09" db="EMBL/GenBank/DDBJ databases">
        <title>Corchorus capsularis genome sequencing.</title>
        <authorList>
            <person name="Alam M."/>
            <person name="Haque M.S."/>
            <person name="Islam M.S."/>
            <person name="Emdad E.M."/>
            <person name="Islam M.M."/>
            <person name="Ahmed B."/>
            <person name="Halim A."/>
            <person name="Hossen Q.M.M."/>
            <person name="Hossain M.Z."/>
            <person name="Ahmed R."/>
            <person name="Khan M.M."/>
            <person name="Islam R."/>
            <person name="Rashid M.M."/>
            <person name="Khan S.A."/>
            <person name="Rahman M.S."/>
            <person name="Alam M."/>
        </authorList>
    </citation>
    <scope>NUCLEOTIDE SEQUENCE [LARGE SCALE GENOMIC DNA]</scope>
    <source>
        <strain evidence="9">cv. CVL-1</strain>
        <tissue evidence="8">Whole seedling</tissue>
    </source>
</reference>
<evidence type="ECO:0000256" key="6">
    <source>
        <dbReference type="SAM" id="MobiDB-lite"/>
    </source>
</evidence>
<dbReference type="Gene3D" id="1.10.220.150">
    <property type="entry name" value="Arf GTPase activating protein"/>
    <property type="match status" value="1"/>
</dbReference>
<feature type="region of interest" description="Disordered" evidence="6">
    <location>
        <begin position="234"/>
        <end position="256"/>
    </location>
</feature>
<sequence>MNDKANVSKELNAKHTKILEGLLKLPENRECADCKNKAPRWASVNLGIFICLQCSGIHRSLGVHISKVRSATLDTWLPEQVSFIQSMGNEKANHYWEAELPPNYNRGGMENFIRAKYEGKKWIPKGPKPKLPPSVSEEKESHHRTGPRNGGYKSMDYVNHVSEEKKTTPPLVTNDIHTPKTCPQVHVPQKVIPDTRPQETLRNSEPPVSMAESVKQEVNANPSVSMAESLKQEIGTTPSVSKAESIKKDANSTTPSVAPAKVDYATELFNLLCMGDTRESNSNVSQTRVQPQNGTGDLFKDSVTVKQSFSEKPQEDAKPDNVDLFAKSSMVSPFSIHQQQLTVLSQQQSIMATAGKPNGGSQAFPFNGHQLSSNGIHFPAPTLTNIGHQVPGMVMPVAGLQKHMQIGNNQQMYPSGNSVQFPSSSLYTPGPVAPPTIGMKSIGGRPISASPVPLAIQPQWGKDYDFSSLTQGMFTNR</sequence>
<dbReference type="GO" id="GO:0008270">
    <property type="term" value="F:zinc ion binding"/>
    <property type="evidence" value="ECO:0007669"/>
    <property type="project" value="UniProtKB-KW"/>
</dbReference>
<name>A0A1R3I1W0_COCAP</name>
<comment type="caution">
    <text evidence="8">The sequence shown here is derived from an EMBL/GenBank/DDBJ whole genome shotgun (WGS) entry which is preliminary data.</text>
</comment>
<feature type="region of interest" description="Disordered" evidence="6">
    <location>
        <begin position="123"/>
        <end position="154"/>
    </location>
</feature>
<dbReference type="OMA" id="KKWVPRD"/>
<dbReference type="InterPro" id="IPR038508">
    <property type="entry name" value="ArfGAP_dom_sf"/>
</dbReference>
<dbReference type="FunFam" id="1.10.220.150:FF:000009">
    <property type="entry name" value="stromal membrane-associated protein 1 isoform X1"/>
    <property type="match status" value="1"/>
</dbReference>
<dbReference type="PROSITE" id="PS50115">
    <property type="entry name" value="ARFGAP"/>
    <property type="match status" value="1"/>
</dbReference>
<dbReference type="PANTHER" id="PTHR46419:SF1">
    <property type="entry name" value="ARF-GAP DOMAIN-CONTAINING PROTEIN"/>
    <property type="match status" value="1"/>
</dbReference>
<gene>
    <name evidence="8" type="ORF">CCACVL1_15589</name>
</gene>
<dbReference type="GO" id="GO:0005096">
    <property type="term" value="F:GTPase activator activity"/>
    <property type="evidence" value="ECO:0007669"/>
    <property type="project" value="UniProtKB-KW"/>
</dbReference>
<evidence type="ECO:0000256" key="2">
    <source>
        <dbReference type="ARBA" id="ARBA00022723"/>
    </source>
</evidence>
<dbReference type="OrthoDB" id="10266696at2759"/>
<protein>
    <submittedName>
        <fullName evidence="8">Arf GTPase activating protein</fullName>
    </submittedName>
</protein>
<dbReference type="Gramene" id="OMO76560">
    <property type="protein sequence ID" value="OMO76560"/>
    <property type="gene ID" value="CCACVL1_15589"/>
</dbReference>
<dbReference type="AlphaFoldDB" id="A0A1R3I1W0"/>
<keyword evidence="9" id="KW-1185">Reference proteome</keyword>
<dbReference type="EMBL" id="AWWV01010869">
    <property type="protein sequence ID" value="OMO76560.1"/>
    <property type="molecule type" value="Genomic_DNA"/>
</dbReference>
<organism evidence="8 9">
    <name type="scientific">Corchorus capsularis</name>
    <name type="common">Jute</name>
    <dbReference type="NCBI Taxonomy" id="210143"/>
    <lineage>
        <taxon>Eukaryota</taxon>
        <taxon>Viridiplantae</taxon>
        <taxon>Streptophyta</taxon>
        <taxon>Embryophyta</taxon>
        <taxon>Tracheophyta</taxon>
        <taxon>Spermatophyta</taxon>
        <taxon>Magnoliopsida</taxon>
        <taxon>eudicotyledons</taxon>
        <taxon>Gunneridae</taxon>
        <taxon>Pentapetalae</taxon>
        <taxon>rosids</taxon>
        <taxon>malvids</taxon>
        <taxon>Malvales</taxon>
        <taxon>Malvaceae</taxon>
        <taxon>Grewioideae</taxon>
        <taxon>Apeibeae</taxon>
        <taxon>Corchorus</taxon>
    </lineage>
</organism>
<evidence type="ECO:0000256" key="3">
    <source>
        <dbReference type="ARBA" id="ARBA00022771"/>
    </source>
</evidence>